<comment type="function">
    <text evidence="2 13">Catalyzes the insertion of molybdate into adenylated molybdopterin with the concomitant release of AMP.</text>
</comment>
<evidence type="ECO:0000313" key="16">
    <source>
        <dbReference type="Proteomes" id="UP000254400"/>
    </source>
</evidence>
<evidence type="ECO:0000256" key="11">
    <source>
        <dbReference type="ARBA" id="ARBA00023150"/>
    </source>
</evidence>
<dbReference type="GO" id="GO:0005829">
    <property type="term" value="C:cytosol"/>
    <property type="evidence" value="ECO:0007669"/>
    <property type="project" value="TreeGrafter"/>
</dbReference>
<comment type="cofactor">
    <cofactor evidence="1 13">
        <name>Mg(2+)</name>
        <dbReference type="ChEBI" id="CHEBI:18420"/>
    </cofactor>
</comment>
<reference evidence="15 16" key="1">
    <citation type="submission" date="2018-06" db="EMBL/GenBank/DDBJ databases">
        <authorList>
            <consortium name="Pathogen Informatics"/>
            <person name="Doyle S."/>
        </authorList>
    </citation>
    <scope>NUCLEOTIDE SEQUENCE [LARGE SCALE GENOMIC DNA]</scope>
    <source>
        <strain evidence="15 16">NCTC10343</strain>
    </source>
</reference>
<comment type="similarity">
    <text evidence="4 13">Belongs to the MoeA family.</text>
</comment>
<evidence type="ECO:0000256" key="1">
    <source>
        <dbReference type="ARBA" id="ARBA00001946"/>
    </source>
</evidence>
<proteinExistence type="inferred from homology"/>
<organism evidence="15 16">
    <name type="scientific">Paenibacillus polymyxa</name>
    <name type="common">Bacillus polymyxa</name>
    <dbReference type="NCBI Taxonomy" id="1406"/>
    <lineage>
        <taxon>Bacteria</taxon>
        <taxon>Bacillati</taxon>
        <taxon>Bacillota</taxon>
        <taxon>Bacilli</taxon>
        <taxon>Bacillales</taxon>
        <taxon>Paenibacillaceae</taxon>
        <taxon>Paenibacillus</taxon>
    </lineage>
</organism>
<dbReference type="Gene3D" id="2.40.340.10">
    <property type="entry name" value="MoeA, C-terminal, domain IV"/>
    <property type="match status" value="1"/>
</dbReference>
<keyword evidence="10 13" id="KW-0460">Magnesium</keyword>
<dbReference type="Gene3D" id="2.170.190.11">
    <property type="entry name" value="Molybdopterin biosynthesis moea protein, domain 3"/>
    <property type="match status" value="1"/>
</dbReference>
<evidence type="ECO:0000313" key="15">
    <source>
        <dbReference type="EMBL" id="SUA69909.1"/>
    </source>
</evidence>
<evidence type="ECO:0000256" key="5">
    <source>
        <dbReference type="ARBA" id="ARBA00013269"/>
    </source>
</evidence>
<dbReference type="InterPro" id="IPR036135">
    <property type="entry name" value="MoeA_linker/N_sf"/>
</dbReference>
<dbReference type="GO" id="GO:0061599">
    <property type="term" value="F:molybdopterin molybdotransferase activity"/>
    <property type="evidence" value="ECO:0007669"/>
    <property type="project" value="UniProtKB-UniRule"/>
</dbReference>
<dbReference type="InterPro" id="IPR036425">
    <property type="entry name" value="MoaB/Mog-like_dom_sf"/>
</dbReference>
<evidence type="ECO:0000256" key="9">
    <source>
        <dbReference type="ARBA" id="ARBA00022723"/>
    </source>
</evidence>
<dbReference type="PANTHER" id="PTHR10192">
    <property type="entry name" value="MOLYBDOPTERIN BIOSYNTHESIS PROTEIN"/>
    <property type="match status" value="1"/>
</dbReference>
<dbReference type="GO" id="GO:0046872">
    <property type="term" value="F:metal ion binding"/>
    <property type="evidence" value="ECO:0007669"/>
    <property type="project" value="UniProtKB-UniRule"/>
</dbReference>
<dbReference type="Pfam" id="PF03454">
    <property type="entry name" value="MoeA_C"/>
    <property type="match status" value="1"/>
</dbReference>
<evidence type="ECO:0000256" key="4">
    <source>
        <dbReference type="ARBA" id="ARBA00010763"/>
    </source>
</evidence>
<comment type="catalytic activity">
    <reaction evidence="12">
        <text>adenylyl-molybdopterin + molybdate = Mo-molybdopterin + AMP + H(+)</text>
        <dbReference type="Rhea" id="RHEA:35047"/>
        <dbReference type="ChEBI" id="CHEBI:15378"/>
        <dbReference type="ChEBI" id="CHEBI:36264"/>
        <dbReference type="ChEBI" id="CHEBI:62727"/>
        <dbReference type="ChEBI" id="CHEBI:71302"/>
        <dbReference type="ChEBI" id="CHEBI:456215"/>
        <dbReference type="EC" id="2.10.1.1"/>
    </reaction>
</comment>
<keyword evidence="11 13" id="KW-0501">Molybdenum cofactor biosynthesis</keyword>
<dbReference type="CDD" id="cd00887">
    <property type="entry name" value="MoeA"/>
    <property type="match status" value="1"/>
</dbReference>
<evidence type="ECO:0000256" key="7">
    <source>
        <dbReference type="ARBA" id="ARBA00022505"/>
    </source>
</evidence>
<evidence type="ECO:0000256" key="12">
    <source>
        <dbReference type="ARBA" id="ARBA00047317"/>
    </source>
</evidence>
<dbReference type="FunFam" id="3.40.980.10:FF:000004">
    <property type="entry name" value="Molybdopterin molybdenumtransferase"/>
    <property type="match status" value="1"/>
</dbReference>
<keyword evidence="7 13" id="KW-0500">Molybdenum</keyword>
<dbReference type="Gene3D" id="3.40.980.10">
    <property type="entry name" value="MoaB/Mog-like domain"/>
    <property type="match status" value="1"/>
</dbReference>
<dbReference type="UniPathway" id="UPA00344"/>
<dbReference type="Gene3D" id="3.90.105.10">
    <property type="entry name" value="Molybdopterin biosynthesis moea protein, domain 2"/>
    <property type="match status" value="1"/>
</dbReference>
<dbReference type="FunFam" id="2.170.190.11:FF:000001">
    <property type="entry name" value="Molybdopterin molybdenumtransferase"/>
    <property type="match status" value="1"/>
</dbReference>
<accession>A0A378Y0Q2</accession>
<dbReference type="InterPro" id="IPR001453">
    <property type="entry name" value="MoaB/Mog_dom"/>
</dbReference>
<dbReference type="EC" id="2.10.1.1" evidence="5 13"/>
<protein>
    <recommendedName>
        <fullName evidence="6 13">Molybdopterin molybdenumtransferase</fullName>
        <ecNumber evidence="5 13">2.10.1.1</ecNumber>
    </recommendedName>
</protein>
<dbReference type="Proteomes" id="UP000254400">
    <property type="component" value="Unassembled WGS sequence"/>
</dbReference>
<dbReference type="Pfam" id="PF03453">
    <property type="entry name" value="MoeA_N"/>
    <property type="match status" value="1"/>
</dbReference>
<dbReference type="InterPro" id="IPR005110">
    <property type="entry name" value="MoeA_linker/N"/>
</dbReference>
<comment type="pathway">
    <text evidence="3 13">Cofactor biosynthesis; molybdopterin biosynthesis.</text>
</comment>
<sequence length="425" mass="46324">MNQTPLNTEKFQRKAVKVEEAQSRIASYVQQGEREDVGLEQAHGRYLAMDLTAPHPYPRFRRSGMDGYAILASDTEVCSTGQEIWLHVIDEIPCGTVSDKRVETGMAVRIMTGAQLPEGADTVVMLEATQLREENGQTYVGLKKRMEVGKNVTQIGHEIKEGQLLLSKGTCVGAGHVSVLATFGVHRVPVYRKPRVAVFSTGSELLAVDEPLQPGKIRNSNTYMLASQIREAGGEPFILQAIHDDLNLARASVREAIAAYDIVVTSGGVSVGDFDIMGDLVRQEDVNMLFNKVTMRPGSVTTAAVIDGKLLFALSGNPGACFVGCELFVRPTIQMMLSSAHPYLQTWTAKLGADYTKVNNYTRFVRSSLELRSGQVYAIPARVDESSAMVTIKDSDCLIVVPPTTEGLHEGEEVHVLVLQGGQVT</sequence>
<gene>
    <name evidence="15" type="primary">moeA</name>
    <name evidence="15" type="ORF">NCTC10343_02775</name>
</gene>
<evidence type="ECO:0000256" key="10">
    <source>
        <dbReference type="ARBA" id="ARBA00022842"/>
    </source>
</evidence>
<dbReference type="NCBIfam" id="NF045515">
    <property type="entry name" value="Glp_gephyrin"/>
    <property type="match status" value="1"/>
</dbReference>
<dbReference type="SUPFAM" id="SSF63882">
    <property type="entry name" value="MoeA N-terminal region -like"/>
    <property type="match status" value="1"/>
</dbReference>
<keyword evidence="9 13" id="KW-0479">Metal-binding</keyword>
<dbReference type="SUPFAM" id="SSF53218">
    <property type="entry name" value="Molybdenum cofactor biosynthesis proteins"/>
    <property type="match status" value="1"/>
</dbReference>
<dbReference type="InterPro" id="IPR005111">
    <property type="entry name" value="MoeA_C_domain_IV"/>
</dbReference>
<dbReference type="AlphaFoldDB" id="A0A378Y0Q2"/>
<dbReference type="GO" id="GO:0006777">
    <property type="term" value="P:Mo-molybdopterin cofactor biosynthetic process"/>
    <property type="evidence" value="ECO:0007669"/>
    <property type="project" value="UniProtKB-UniRule"/>
</dbReference>
<keyword evidence="8 13" id="KW-0808">Transferase</keyword>
<dbReference type="GeneID" id="93346157"/>
<evidence type="ECO:0000256" key="6">
    <source>
        <dbReference type="ARBA" id="ARBA00021108"/>
    </source>
</evidence>
<dbReference type="NCBIfam" id="TIGR00177">
    <property type="entry name" value="molyb_syn"/>
    <property type="match status" value="1"/>
</dbReference>
<evidence type="ECO:0000256" key="8">
    <source>
        <dbReference type="ARBA" id="ARBA00022679"/>
    </source>
</evidence>
<name>A0A378Y0Q2_PAEPO</name>
<dbReference type="Pfam" id="PF00994">
    <property type="entry name" value="MoCF_biosynth"/>
    <property type="match status" value="1"/>
</dbReference>
<evidence type="ECO:0000259" key="14">
    <source>
        <dbReference type="SMART" id="SM00852"/>
    </source>
</evidence>
<dbReference type="RefSeq" id="WP_019687401.1">
    <property type="nucleotide sequence ID" value="NZ_CP036496.1"/>
</dbReference>
<dbReference type="SUPFAM" id="SSF63867">
    <property type="entry name" value="MoeA C-terminal domain-like"/>
    <property type="match status" value="1"/>
</dbReference>
<dbReference type="PANTHER" id="PTHR10192:SF5">
    <property type="entry name" value="GEPHYRIN"/>
    <property type="match status" value="1"/>
</dbReference>
<dbReference type="InterPro" id="IPR038987">
    <property type="entry name" value="MoeA-like"/>
</dbReference>
<evidence type="ECO:0000256" key="2">
    <source>
        <dbReference type="ARBA" id="ARBA00002901"/>
    </source>
</evidence>
<evidence type="ECO:0000256" key="3">
    <source>
        <dbReference type="ARBA" id="ARBA00005046"/>
    </source>
</evidence>
<dbReference type="SMART" id="SM00852">
    <property type="entry name" value="MoCF_biosynth"/>
    <property type="match status" value="1"/>
</dbReference>
<feature type="domain" description="MoaB/Mog" evidence="14">
    <location>
        <begin position="197"/>
        <end position="335"/>
    </location>
</feature>
<evidence type="ECO:0000256" key="13">
    <source>
        <dbReference type="RuleBase" id="RU365090"/>
    </source>
</evidence>
<dbReference type="InterPro" id="IPR036688">
    <property type="entry name" value="MoeA_C_domain_IV_sf"/>
</dbReference>
<dbReference type="EMBL" id="UGSC01000001">
    <property type="protein sequence ID" value="SUA69909.1"/>
    <property type="molecule type" value="Genomic_DNA"/>
</dbReference>